<protein>
    <submittedName>
        <fullName evidence="9">Uncharacterized protein</fullName>
    </submittedName>
</protein>
<feature type="compositionally biased region" description="Basic and acidic residues" evidence="7">
    <location>
        <begin position="799"/>
        <end position="808"/>
    </location>
</feature>
<feature type="transmembrane region" description="Helical" evidence="8">
    <location>
        <begin position="100"/>
        <end position="116"/>
    </location>
</feature>
<feature type="compositionally biased region" description="Basic residues" evidence="7">
    <location>
        <begin position="776"/>
        <end position="798"/>
    </location>
</feature>
<evidence type="ECO:0000256" key="5">
    <source>
        <dbReference type="ARBA" id="ARBA00023136"/>
    </source>
</evidence>
<accession>A0A1Y5IF44</accession>
<keyword evidence="6" id="KW-0175">Coiled coil</keyword>
<evidence type="ECO:0000256" key="1">
    <source>
        <dbReference type="ARBA" id="ARBA00004141"/>
    </source>
</evidence>
<feature type="region of interest" description="Disordered" evidence="7">
    <location>
        <begin position="555"/>
        <end position="602"/>
    </location>
</feature>
<evidence type="ECO:0000256" key="4">
    <source>
        <dbReference type="ARBA" id="ARBA00022989"/>
    </source>
</evidence>
<keyword evidence="5 8" id="KW-0472">Membrane</keyword>
<comment type="similarity">
    <text evidence="2">Belongs to the purine-cytosine permease (2.A.39) family.</text>
</comment>
<feature type="transmembrane region" description="Helical" evidence="8">
    <location>
        <begin position="178"/>
        <end position="197"/>
    </location>
</feature>
<name>A0A1Y5IF44_OSTTA</name>
<evidence type="ECO:0000313" key="9">
    <source>
        <dbReference type="EMBL" id="OUS48208.1"/>
    </source>
</evidence>
<dbReference type="Proteomes" id="UP000195557">
    <property type="component" value="Unassembled WGS sequence"/>
</dbReference>
<dbReference type="InterPro" id="IPR001248">
    <property type="entry name" value="Pur-cyt_permease"/>
</dbReference>
<dbReference type="GO" id="GO:0005886">
    <property type="term" value="C:plasma membrane"/>
    <property type="evidence" value="ECO:0007669"/>
    <property type="project" value="TreeGrafter"/>
</dbReference>
<keyword evidence="4 8" id="KW-1133">Transmembrane helix</keyword>
<evidence type="ECO:0000256" key="6">
    <source>
        <dbReference type="SAM" id="Coils"/>
    </source>
</evidence>
<feature type="region of interest" description="Disordered" evidence="7">
    <location>
        <begin position="776"/>
        <end position="819"/>
    </location>
</feature>
<dbReference type="Gene3D" id="1.10.4160.10">
    <property type="entry name" value="Hydantoin permease"/>
    <property type="match status" value="1"/>
</dbReference>
<evidence type="ECO:0000256" key="2">
    <source>
        <dbReference type="ARBA" id="ARBA00008974"/>
    </source>
</evidence>
<feature type="transmembrane region" description="Helical" evidence="8">
    <location>
        <begin position="68"/>
        <end position="88"/>
    </location>
</feature>
<dbReference type="InterPro" id="IPR045225">
    <property type="entry name" value="Uracil/uridine/allantoin_perm"/>
</dbReference>
<feature type="transmembrane region" description="Helical" evidence="8">
    <location>
        <begin position="122"/>
        <end position="139"/>
    </location>
</feature>
<feature type="coiled-coil region" evidence="6">
    <location>
        <begin position="501"/>
        <end position="528"/>
    </location>
</feature>
<evidence type="ECO:0000256" key="8">
    <source>
        <dbReference type="SAM" id="Phobius"/>
    </source>
</evidence>
<feature type="compositionally biased region" description="Basic residues" evidence="7">
    <location>
        <begin position="809"/>
        <end position="819"/>
    </location>
</feature>
<feature type="transmembrane region" description="Helical" evidence="8">
    <location>
        <begin position="335"/>
        <end position="352"/>
    </location>
</feature>
<comment type="subcellular location">
    <subcellularLocation>
        <location evidence="1">Membrane</location>
        <topology evidence="1">Multi-pass membrane protein</topology>
    </subcellularLocation>
</comment>
<dbReference type="EMBL" id="KZ155775">
    <property type="protein sequence ID" value="OUS48208.1"/>
    <property type="molecule type" value="Genomic_DNA"/>
</dbReference>
<dbReference type="PANTHER" id="PTHR30618:SF0">
    <property type="entry name" value="PURINE-URACIL PERMEASE NCS1"/>
    <property type="match status" value="1"/>
</dbReference>
<feature type="transmembrane region" description="Helical" evidence="8">
    <location>
        <begin position="242"/>
        <end position="260"/>
    </location>
</feature>
<evidence type="ECO:0000256" key="7">
    <source>
        <dbReference type="SAM" id="MobiDB-lite"/>
    </source>
</evidence>
<sequence length="819" mass="93047">MPFLSAIGYPAAKYELNMPILARSSFGIWGAEFADACRATLGFLLYAAVFGLFKATFVARSIESDVAVRAISYATFWIVQLAISLRTVPSTRLLGSGKTVLALVAGFAAYAFREGIPQTAHAWLMVGVWVTLAAVYPDYTAHIKGSRTAPIGQFFWLPILSGLLAIVAAAIAQAPKPVLFASIAIASLVTNSAANVVGPQAYMQEFSLPWAKKKNYLGGTISSKQAALIITCALLLHGSSASVRFLVSPVLGVILCDFWLMRAGKLSRKAMQTRDKKGPYWFFRGVNPRAMIAIGVAAAPNLFSLLSGVSYLIEAGAFSVLGHFTRTSSHGIRRVSLVAVIAFVVYLFIHLLELKPVKLREVASSIGEASGTLTTSVMYSIDGRTKTTKIVTREKVNNREELPDEQYRDGIDAAERKLRKDEDKRRKAAEDALQKAVENEAELRRKENQRRQREKDRINKLYDECEAIYSEEIITTKIITETKKGELNDLMGPDGNGEMTVARLKTEIERRREEIDQMRANIVRRRQQERERAFEAAKGQEAELRQRFDAETRTLLERESRLQDDENRRRAEAESKLQRTRDQLASDRAAEEARRRAWDDQHARELDEERRLQDAEELRREQALEDIRRAVDDERARLERQEQDRQAAEERRPAKAEADRRKSEDDELVTKKRALEEFKQQGMRLKDEEENRRQKYVQELARINAEEARRITSADVAHKAQLEQIAMLEEAEKRKIADEDQRRERLRKKLNVGNENLRTLGDALTMMLHEQRAMKKIGSARKKTNVVKRTNVAKKNSREKKSSNDKRKSCVKRNRKRLT</sequence>
<feature type="region of interest" description="Disordered" evidence="7">
    <location>
        <begin position="637"/>
        <end position="669"/>
    </location>
</feature>
<keyword evidence="3 8" id="KW-0812">Transmembrane</keyword>
<dbReference type="AlphaFoldDB" id="A0A1Y5IF44"/>
<dbReference type="Pfam" id="PF02133">
    <property type="entry name" value="Transp_cyt_pur"/>
    <property type="match status" value="1"/>
</dbReference>
<evidence type="ECO:0000256" key="3">
    <source>
        <dbReference type="ARBA" id="ARBA00022692"/>
    </source>
</evidence>
<feature type="coiled-coil region" evidence="6">
    <location>
        <begin position="411"/>
        <end position="464"/>
    </location>
</feature>
<dbReference type="PANTHER" id="PTHR30618">
    <property type="entry name" value="NCS1 FAMILY PURINE/PYRIMIDINE TRANSPORTER"/>
    <property type="match status" value="1"/>
</dbReference>
<gene>
    <name evidence="9" type="ORF">BE221DRAFT_208315</name>
</gene>
<feature type="transmembrane region" description="Helical" evidence="8">
    <location>
        <begin position="217"/>
        <end position="236"/>
    </location>
</feature>
<organism evidence="9">
    <name type="scientific">Ostreococcus tauri</name>
    <name type="common">Marine green alga</name>
    <dbReference type="NCBI Taxonomy" id="70448"/>
    <lineage>
        <taxon>Eukaryota</taxon>
        <taxon>Viridiplantae</taxon>
        <taxon>Chlorophyta</taxon>
        <taxon>Mamiellophyceae</taxon>
        <taxon>Mamiellales</taxon>
        <taxon>Bathycoccaceae</taxon>
        <taxon>Ostreococcus</taxon>
    </lineage>
</organism>
<feature type="transmembrane region" description="Helical" evidence="8">
    <location>
        <begin position="151"/>
        <end position="172"/>
    </location>
</feature>
<proteinExistence type="inferred from homology"/>
<dbReference type="GO" id="GO:0015205">
    <property type="term" value="F:nucleobase transmembrane transporter activity"/>
    <property type="evidence" value="ECO:0007669"/>
    <property type="project" value="TreeGrafter"/>
</dbReference>
<reference evidence="9" key="1">
    <citation type="submission" date="2017-04" db="EMBL/GenBank/DDBJ databases">
        <title>Population genomics of picophytoplankton unveils novel chromosome hypervariability.</title>
        <authorList>
            <consortium name="DOE Joint Genome Institute"/>
            <person name="Blanc-Mathieu R."/>
            <person name="Krasovec M."/>
            <person name="Hebrard M."/>
            <person name="Yau S."/>
            <person name="Desgranges E."/>
            <person name="Martin J."/>
            <person name="Schackwitz W."/>
            <person name="Kuo A."/>
            <person name="Salin G."/>
            <person name="Donnadieu C."/>
            <person name="Desdevises Y."/>
            <person name="Sanchez-Ferandin S."/>
            <person name="Moreau H."/>
            <person name="Rivals E."/>
            <person name="Grigoriev I.V."/>
            <person name="Grimsley N."/>
            <person name="Eyre-Walker A."/>
            <person name="Piganeau G."/>
        </authorList>
    </citation>
    <scope>NUCLEOTIDE SEQUENCE [LARGE SCALE GENOMIC DNA]</scope>
    <source>
        <strain evidence="9">RCC 1115</strain>
    </source>
</reference>